<reference evidence="9 10" key="1">
    <citation type="submission" date="2022-05" db="EMBL/GenBank/DDBJ databases">
        <title>Microbulbifer sp. nov., isolated from sponge.</title>
        <authorList>
            <person name="Gao L."/>
        </authorList>
    </citation>
    <scope>NUCLEOTIDE SEQUENCE [LARGE SCALE GENOMIC DNA]</scope>
    <source>
        <strain evidence="9 10">MI-G</strain>
    </source>
</reference>
<evidence type="ECO:0000256" key="5">
    <source>
        <dbReference type="ARBA" id="ARBA00022729"/>
    </source>
</evidence>
<dbReference type="Gene3D" id="2.40.160.60">
    <property type="entry name" value="Outer membrane protein transport protein (OMPP1/FadL/TodX)"/>
    <property type="match status" value="1"/>
</dbReference>
<evidence type="ECO:0000313" key="10">
    <source>
        <dbReference type="Proteomes" id="UP001321520"/>
    </source>
</evidence>
<evidence type="ECO:0000256" key="8">
    <source>
        <dbReference type="SAM" id="SignalP"/>
    </source>
</evidence>
<feature type="signal peptide" evidence="8">
    <location>
        <begin position="1"/>
        <end position="24"/>
    </location>
</feature>
<dbReference type="SUPFAM" id="SSF56935">
    <property type="entry name" value="Porins"/>
    <property type="match status" value="1"/>
</dbReference>
<evidence type="ECO:0000256" key="4">
    <source>
        <dbReference type="ARBA" id="ARBA00022692"/>
    </source>
</evidence>
<evidence type="ECO:0000256" key="2">
    <source>
        <dbReference type="ARBA" id="ARBA00008163"/>
    </source>
</evidence>
<dbReference type="InterPro" id="IPR005017">
    <property type="entry name" value="OMPP1/FadL/TodX"/>
</dbReference>
<comment type="similarity">
    <text evidence="2">Belongs to the OmpP1/FadL family.</text>
</comment>
<protein>
    <submittedName>
        <fullName evidence="9">Outer membrane protein transport protein</fullName>
    </submittedName>
</protein>
<gene>
    <name evidence="9" type="ORF">M8T91_04165</name>
</gene>
<organism evidence="9 10">
    <name type="scientific">Microbulbifer spongiae</name>
    <dbReference type="NCBI Taxonomy" id="2944933"/>
    <lineage>
        <taxon>Bacteria</taxon>
        <taxon>Pseudomonadati</taxon>
        <taxon>Pseudomonadota</taxon>
        <taxon>Gammaproteobacteria</taxon>
        <taxon>Cellvibrionales</taxon>
        <taxon>Microbulbiferaceae</taxon>
        <taxon>Microbulbifer</taxon>
    </lineage>
</organism>
<dbReference type="EMBL" id="CP098023">
    <property type="protein sequence ID" value="WKD50628.1"/>
    <property type="molecule type" value="Genomic_DNA"/>
</dbReference>
<dbReference type="PANTHER" id="PTHR35093">
    <property type="entry name" value="OUTER MEMBRANE PROTEIN NMB0088-RELATED"/>
    <property type="match status" value="1"/>
</dbReference>
<keyword evidence="10" id="KW-1185">Reference proteome</keyword>
<dbReference type="RefSeq" id="WP_301417104.1">
    <property type="nucleotide sequence ID" value="NZ_CP098023.1"/>
</dbReference>
<evidence type="ECO:0000313" key="9">
    <source>
        <dbReference type="EMBL" id="WKD50628.1"/>
    </source>
</evidence>
<keyword evidence="4" id="KW-0812">Transmembrane</keyword>
<dbReference type="Proteomes" id="UP001321520">
    <property type="component" value="Chromosome"/>
</dbReference>
<evidence type="ECO:0000256" key="7">
    <source>
        <dbReference type="ARBA" id="ARBA00023237"/>
    </source>
</evidence>
<keyword evidence="3" id="KW-1134">Transmembrane beta strand</keyword>
<keyword evidence="6" id="KW-0472">Membrane</keyword>
<keyword evidence="7" id="KW-0998">Cell outer membrane</keyword>
<keyword evidence="5 8" id="KW-0732">Signal</keyword>
<evidence type="ECO:0000256" key="1">
    <source>
        <dbReference type="ARBA" id="ARBA00004571"/>
    </source>
</evidence>
<dbReference type="PANTHER" id="PTHR35093:SF8">
    <property type="entry name" value="OUTER MEMBRANE PROTEIN NMB0088-RELATED"/>
    <property type="match status" value="1"/>
</dbReference>
<dbReference type="Pfam" id="PF03349">
    <property type="entry name" value="Toluene_X"/>
    <property type="match status" value="2"/>
</dbReference>
<name>A0ABY9EF12_9GAMM</name>
<comment type="subcellular location">
    <subcellularLocation>
        <location evidence="1">Cell outer membrane</location>
        <topology evidence="1">Multi-pass membrane protein</topology>
    </subcellularLocation>
</comment>
<feature type="chain" id="PRO_5047156030" evidence="8">
    <location>
        <begin position="25"/>
        <end position="466"/>
    </location>
</feature>
<evidence type="ECO:0000256" key="3">
    <source>
        <dbReference type="ARBA" id="ARBA00022452"/>
    </source>
</evidence>
<sequence>MNKKYLPHAVLAAAISSVSQGVMAAAFYISETSTSGLGRAFAGENTIGDNAAILGRNPAGSALFDTYTFSIGATFVDPEIDVAGDVTYFVPVGVGPDGSPIFLENTERARANDYATTAWVPNGYLAAPINDEWSFGLALYTDFGLETDFPNSFRGTPIANKTRLITVNIQPSVAYDINNTLSIGASVNFLYADARLRTTVPTNFALDPILGTDLSGASILNIEGDDWDVSWTVGALWRISENTRAGISYHAEYDPTLKGNVNSDLLPSPLDPFDNASGNLSLDLPDTLELGFYHRFNSKWAIALGYMWADWDDLQRLEAFIPGAGEPFNPLLVGELNFESGSRYSIGVEYFYNDKLTLRAGYAFDESAARDGLNREETEMIAAQTGLELPITWRILSIPDSDRQWLTLGATYHVSEKLSIDGGVAYLSGDDERIQEFAPVPFPTFFDGSTTRTEAWLYGVSLNYHF</sequence>
<proteinExistence type="inferred from homology"/>
<accession>A0ABY9EF12</accession>
<evidence type="ECO:0000256" key="6">
    <source>
        <dbReference type="ARBA" id="ARBA00023136"/>
    </source>
</evidence>